<keyword evidence="5" id="KW-0234">DNA repair</keyword>
<sequence>MWKLVSLKDEGTCYRLFVGKVHTVGRKGTDLLILNDLSISRKHAVLLVSHSEASLIEPHHLPILTLKDNSSKYGTYLNGRKLSPDVKGTIVNKGNEISFGQCGSSFKVDYEPLVVTTSAVDSSGKKELKPLILKLGGHVVAEWRSDCTHLVMNEIKVTVKTVCALVSLKPLVTPDYFRVFVESIENKTELPDASRFLPPVGESAINKDNVNFNVIVRRKTLFTDKTFVFLTAKQYKKLHLPVTLGGGKAILLEEKQDVNASFWNQPGLCVMEYSDNVEYSQSPDYVRTILSTIKKKNQRPIPESDIGLAVVYCSTEKFCNPDFDFGSALFGSAKLRSQSLSQQEVYAPETQTSDTNSQSERLNMRNHSFENKGPTETIETLEVVSSKDRCSRTLENQRDSEMSEINKYTAGDVRSPNKYSESQVSCVEVCENRKKRLREDSGEQSGPPQKHNKEEREDYIEGSEQPDVCVKRLSFLQIKKEQSSPPSVEKKRNSLTSSGIISNNNWSMPTKTTSVETSVLERDSSSVREDIKVHDKGVSMEKDQENLLSFTGEIPHGFLTTVTSNQVPHIKREDNYNNFDELLPCKVLQTEYLSLVHHVRSRPCWIPTDHPDDPKRPVKNFKKFKKVEHAGNRMLPRIIGGHDLQIYIRTSSGGIDDWLNENPESQVQERTDDGLFE</sequence>
<evidence type="ECO:0000256" key="3">
    <source>
        <dbReference type="ARBA" id="ARBA00022454"/>
    </source>
</evidence>
<dbReference type="GeneID" id="106473149"/>
<comment type="subcellular location">
    <subcellularLocation>
        <location evidence="2">Chromosome</location>
    </subcellularLocation>
    <subcellularLocation>
        <location evidence="1">Nucleus</location>
    </subcellularLocation>
</comment>
<name>A0ABM1BV65_LIMPO</name>
<dbReference type="CDD" id="cd17741">
    <property type="entry name" value="BRCT_nibrin"/>
    <property type="match status" value="1"/>
</dbReference>
<dbReference type="Pfam" id="PF16508">
    <property type="entry name" value="NIBRIN_BRCT_II"/>
    <property type="match status" value="1"/>
</dbReference>
<reference evidence="13" key="1">
    <citation type="submission" date="2025-08" db="UniProtKB">
        <authorList>
            <consortium name="RefSeq"/>
        </authorList>
    </citation>
    <scope>IDENTIFICATION</scope>
    <source>
        <tissue evidence="13">Muscle</tissue>
    </source>
</reference>
<keyword evidence="7" id="KW-0131">Cell cycle</keyword>
<accession>A0ABM1BV65</accession>
<proteinExistence type="inferred from homology"/>
<dbReference type="CDD" id="cd22667">
    <property type="entry name" value="FHA_NBN"/>
    <property type="match status" value="1"/>
</dbReference>
<dbReference type="InterPro" id="IPR036420">
    <property type="entry name" value="BRCT_dom_sf"/>
</dbReference>
<evidence type="ECO:0000256" key="6">
    <source>
        <dbReference type="ARBA" id="ARBA00023242"/>
    </source>
</evidence>
<dbReference type="PANTHER" id="PTHR12162:SF0">
    <property type="entry name" value="NIBRIN"/>
    <property type="match status" value="1"/>
</dbReference>
<organism evidence="12 13">
    <name type="scientific">Limulus polyphemus</name>
    <name type="common">Atlantic horseshoe crab</name>
    <dbReference type="NCBI Taxonomy" id="6850"/>
    <lineage>
        <taxon>Eukaryota</taxon>
        <taxon>Metazoa</taxon>
        <taxon>Ecdysozoa</taxon>
        <taxon>Arthropoda</taxon>
        <taxon>Chelicerata</taxon>
        <taxon>Merostomata</taxon>
        <taxon>Xiphosura</taxon>
        <taxon>Limulidae</taxon>
        <taxon>Limulus</taxon>
    </lineage>
</organism>
<evidence type="ECO:0000256" key="7">
    <source>
        <dbReference type="ARBA" id="ARBA00023306"/>
    </source>
</evidence>
<evidence type="ECO:0000256" key="8">
    <source>
        <dbReference type="ARBA" id="ARBA00044757"/>
    </source>
</evidence>
<dbReference type="InterPro" id="IPR000253">
    <property type="entry name" value="FHA_dom"/>
</dbReference>
<evidence type="ECO:0000259" key="10">
    <source>
        <dbReference type="PROSITE" id="PS50006"/>
    </source>
</evidence>
<feature type="region of interest" description="Disordered" evidence="9">
    <location>
        <begin position="342"/>
        <end position="361"/>
    </location>
</feature>
<evidence type="ECO:0000256" key="9">
    <source>
        <dbReference type="SAM" id="MobiDB-lite"/>
    </source>
</evidence>
<evidence type="ECO:0000256" key="4">
    <source>
        <dbReference type="ARBA" id="ARBA00022763"/>
    </source>
</evidence>
<keyword evidence="6" id="KW-0539">Nucleus</keyword>
<dbReference type="SUPFAM" id="SSF52113">
    <property type="entry name" value="BRCT domain"/>
    <property type="match status" value="1"/>
</dbReference>
<dbReference type="InterPro" id="IPR013908">
    <property type="entry name" value="Nibrin_C"/>
</dbReference>
<dbReference type="PROSITE" id="PS50006">
    <property type="entry name" value="FHA_DOMAIN"/>
    <property type="match status" value="1"/>
</dbReference>
<feature type="region of interest" description="Disordered" evidence="9">
    <location>
        <begin position="436"/>
        <end position="463"/>
    </location>
</feature>
<dbReference type="Gene3D" id="3.40.50.10190">
    <property type="entry name" value="BRCT domain"/>
    <property type="match status" value="1"/>
</dbReference>
<feature type="region of interest" description="Disordered" evidence="9">
    <location>
        <begin position="384"/>
        <end position="418"/>
    </location>
</feature>
<keyword evidence="3" id="KW-0158">Chromosome</keyword>
<dbReference type="PANTHER" id="PTHR12162">
    <property type="entry name" value="NIBRIN-RELATED"/>
    <property type="match status" value="1"/>
</dbReference>
<protein>
    <submittedName>
        <fullName evidence="13">Nibrin-like</fullName>
    </submittedName>
</protein>
<evidence type="ECO:0000256" key="5">
    <source>
        <dbReference type="ARBA" id="ARBA00023204"/>
    </source>
</evidence>
<evidence type="ECO:0000256" key="2">
    <source>
        <dbReference type="ARBA" id="ARBA00004286"/>
    </source>
</evidence>
<evidence type="ECO:0000256" key="1">
    <source>
        <dbReference type="ARBA" id="ARBA00004123"/>
    </source>
</evidence>
<dbReference type="Pfam" id="PF12738">
    <property type="entry name" value="PTCB-BRCT"/>
    <property type="match status" value="1"/>
</dbReference>
<feature type="region of interest" description="Disordered" evidence="9">
    <location>
        <begin position="658"/>
        <end position="677"/>
    </location>
</feature>
<dbReference type="Gene3D" id="2.60.200.20">
    <property type="match status" value="1"/>
</dbReference>
<dbReference type="InterPro" id="IPR043014">
    <property type="entry name" value="Nibrin_BRCT2_sf"/>
</dbReference>
<dbReference type="SMART" id="SM01348">
    <property type="entry name" value="Nbs1_C"/>
    <property type="match status" value="1"/>
</dbReference>
<dbReference type="SMART" id="SM00240">
    <property type="entry name" value="FHA"/>
    <property type="match status" value="1"/>
</dbReference>
<feature type="compositionally biased region" description="Basic and acidic residues" evidence="9">
    <location>
        <begin position="667"/>
        <end position="677"/>
    </location>
</feature>
<evidence type="ECO:0000259" key="11">
    <source>
        <dbReference type="PROSITE" id="PS50172"/>
    </source>
</evidence>
<comment type="similarity">
    <text evidence="8">Belongs to the Nibrin family.</text>
</comment>
<dbReference type="InterPro" id="IPR008984">
    <property type="entry name" value="SMAD_FHA_dom_sf"/>
</dbReference>
<evidence type="ECO:0000313" key="13">
    <source>
        <dbReference type="RefSeq" id="XP_013789284.1"/>
    </source>
</evidence>
<dbReference type="Pfam" id="PF00498">
    <property type="entry name" value="FHA"/>
    <property type="match status" value="1"/>
</dbReference>
<dbReference type="Proteomes" id="UP000694941">
    <property type="component" value="Unplaced"/>
</dbReference>
<feature type="domain" description="BRCT" evidence="11">
    <location>
        <begin position="113"/>
        <end position="177"/>
    </location>
</feature>
<dbReference type="InterPro" id="IPR001357">
    <property type="entry name" value="BRCT_dom"/>
</dbReference>
<feature type="compositionally biased region" description="Basic and acidic residues" evidence="9">
    <location>
        <begin position="385"/>
        <end position="401"/>
    </location>
</feature>
<dbReference type="PROSITE" id="PS50172">
    <property type="entry name" value="BRCT"/>
    <property type="match status" value="1"/>
</dbReference>
<keyword evidence="12" id="KW-1185">Reference proteome</keyword>
<dbReference type="SUPFAM" id="SSF49879">
    <property type="entry name" value="SMAD/FHA domain"/>
    <property type="match status" value="1"/>
</dbReference>
<dbReference type="InterPro" id="IPR032429">
    <property type="entry name" value="Nibrin_BRCT2"/>
</dbReference>
<feature type="domain" description="FHA" evidence="10">
    <location>
        <begin position="16"/>
        <end position="82"/>
    </location>
</feature>
<evidence type="ECO:0000313" key="12">
    <source>
        <dbReference type="Proteomes" id="UP000694941"/>
    </source>
</evidence>
<dbReference type="Pfam" id="PF08599">
    <property type="entry name" value="Nbs1_C"/>
    <property type="match status" value="1"/>
</dbReference>
<dbReference type="Gene3D" id="3.40.50.10980">
    <property type="entry name" value="Nibrin, BRCT2 domain"/>
    <property type="match status" value="1"/>
</dbReference>
<dbReference type="RefSeq" id="XP_013789284.1">
    <property type="nucleotide sequence ID" value="XM_013933830.2"/>
</dbReference>
<keyword evidence="4" id="KW-0227">DNA damage</keyword>
<dbReference type="InterPro" id="IPR040227">
    <property type="entry name" value="Nibrin-rel"/>
</dbReference>
<gene>
    <name evidence="13" type="primary">LOC106473149</name>
</gene>